<organism evidence="7 8">
    <name type="scientific">Fusarium oxysporum f. sp. cubense</name>
    <dbReference type="NCBI Taxonomy" id="61366"/>
    <lineage>
        <taxon>Eukaryota</taxon>
        <taxon>Fungi</taxon>
        <taxon>Dikarya</taxon>
        <taxon>Ascomycota</taxon>
        <taxon>Pezizomycotina</taxon>
        <taxon>Sordariomycetes</taxon>
        <taxon>Hypocreomycetidae</taxon>
        <taxon>Hypocreales</taxon>
        <taxon>Nectriaceae</taxon>
        <taxon>Fusarium</taxon>
        <taxon>Fusarium oxysporum species complex</taxon>
    </lineage>
</organism>
<feature type="compositionally biased region" description="Acidic residues" evidence="5">
    <location>
        <begin position="93"/>
        <end position="102"/>
    </location>
</feature>
<dbReference type="InterPro" id="IPR007219">
    <property type="entry name" value="XnlR_reg_dom"/>
</dbReference>
<dbReference type="GO" id="GO:0000978">
    <property type="term" value="F:RNA polymerase II cis-regulatory region sequence-specific DNA binding"/>
    <property type="evidence" value="ECO:0007669"/>
    <property type="project" value="TreeGrafter"/>
</dbReference>
<protein>
    <recommendedName>
        <fullName evidence="6">Xylanolytic transcriptional activator regulatory domain-containing protein</fullName>
    </recommendedName>
</protein>
<dbReference type="GO" id="GO:0006351">
    <property type="term" value="P:DNA-templated transcription"/>
    <property type="evidence" value="ECO:0007669"/>
    <property type="project" value="InterPro"/>
</dbReference>
<dbReference type="InterPro" id="IPR051127">
    <property type="entry name" value="Fungal_SecMet_Regulators"/>
</dbReference>
<gene>
    <name evidence="7" type="ORF">FocTR4_00007890</name>
</gene>
<evidence type="ECO:0000313" key="8">
    <source>
        <dbReference type="Proteomes" id="UP000321331"/>
    </source>
</evidence>
<evidence type="ECO:0000256" key="5">
    <source>
        <dbReference type="SAM" id="MobiDB-lite"/>
    </source>
</evidence>
<reference evidence="7 8" key="1">
    <citation type="submission" date="2019-07" db="EMBL/GenBank/DDBJ databases">
        <title>The First High-Quality Draft Genome Sequence of the Causal Agent of the Current Panama Disease Epidemic.</title>
        <authorList>
            <person name="Warmington R.J."/>
            <person name="Kay W."/>
            <person name="Jeffries A."/>
            <person name="Bebber D."/>
            <person name="Moore K."/>
            <person name="Studholme D.J."/>
        </authorList>
    </citation>
    <scope>NUCLEOTIDE SEQUENCE [LARGE SCALE GENOMIC DNA]</scope>
    <source>
        <strain evidence="7 8">TR4</strain>
    </source>
</reference>
<dbReference type="Pfam" id="PF04082">
    <property type="entry name" value="Fungal_trans"/>
    <property type="match status" value="1"/>
</dbReference>
<evidence type="ECO:0000256" key="3">
    <source>
        <dbReference type="ARBA" id="ARBA00023163"/>
    </source>
</evidence>
<accession>A0A5C6STC1</accession>
<dbReference type="GO" id="GO:0005634">
    <property type="term" value="C:nucleus"/>
    <property type="evidence" value="ECO:0007669"/>
    <property type="project" value="TreeGrafter"/>
</dbReference>
<dbReference type="GO" id="GO:0008270">
    <property type="term" value="F:zinc ion binding"/>
    <property type="evidence" value="ECO:0007669"/>
    <property type="project" value="InterPro"/>
</dbReference>
<proteinExistence type="predicted"/>
<comment type="caution">
    <text evidence="7">The sequence shown here is derived from an EMBL/GenBank/DDBJ whole genome shotgun (WGS) entry which is preliminary data.</text>
</comment>
<dbReference type="GO" id="GO:0000981">
    <property type="term" value="F:DNA-binding transcription factor activity, RNA polymerase II-specific"/>
    <property type="evidence" value="ECO:0007669"/>
    <property type="project" value="TreeGrafter"/>
</dbReference>
<evidence type="ECO:0000256" key="1">
    <source>
        <dbReference type="ARBA" id="ARBA00023015"/>
    </source>
</evidence>
<feature type="region of interest" description="Disordered" evidence="5">
    <location>
        <begin position="68"/>
        <end position="108"/>
    </location>
</feature>
<evidence type="ECO:0000313" key="7">
    <source>
        <dbReference type="EMBL" id="TXC01188.1"/>
    </source>
</evidence>
<keyword evidence="3" id="KW-0804">Transcription</keyword>
<sequence>MSILRFKPTFRSHTSRNHVENVERYNSLAIAAVLAKSAVTANGQFAMYAEEEDLSKSVSLEERLEELERSRKQEIGGRSPRISAPKSSASEPEATDTDEAESTDGLATVSLPNKDQHLLYGETEALDQPAADTAEHRGAKRYRTDAKEQCKDLAVLDLVPIRSISDRYLQSFWDIVHPVYPILHIPTFMRFYNRLWEPGDVEDGSEATENSIMLATLNMVLAIGCRFTHSPKTGNRAALADQFYQRARRLVPIDTLDEATLPVVQLLLLTALHLQSTMHSNRCWNMKEKCEDEYAYSPRNERLICTTFGRPSMLPCRSRVPLPITIDDEYLLEIGEGTQPPGSSCRLGLFVYTIRLLEILDDVLKSFYAQDAQEQVMDIDNQTKMPLLDLDEMLRLNSQLDVFLDGLPGYLTLQGTCTDSDVQQDNTLLQPRILYCRFLYTRLLLLRPLTLPAEFSATIGSSHHKNFDEAVVKEMTQECQETAHKLILVLHRGLGTVYRCSAWWSVYFTFGAATVLQASILSNPDDEVKIAVDYSLSLAMEIFTSLASEVKSSTEAIRVVQNLKGRLQRIEHTGSSVPTKRICDVQALTEPLSQSFFSGNFDMAPIMDPFFDDCAIQQTLNSIDWGAMFESQD</sequence>
<dbReference type="AlphaFoldDB" id="A0A5C6STC1"/>
<dbReference type="CDD" id="cd12148">
    <property type="entry name" value="fungal_TF_MHR"/>
    <property type="match status" value="1"/>
</dbReference>
<dbReference type="Proteomes" id="UP000321331">
    <property type="component" value="Unassembled WGS sequence"/>
</dbReference>
<keyword evidence="4" id="KW-0539">Nucleus</keyword>
<feature type="domain" description="Xylanolytic transcriptional activator regulatory" evidence="6">
    <location>
        <begin position="169"/>
        <end position="285"/>
    </location>
</feature>
<evidence type="ECO:0000256" key="4">
    <source>
        <dbReference type="ARBA" id="ARBA00023242"/>
    </source>
</evidence>
<dbReference type="GO" id="GO:0000435">
    <property type="term" value="P:positive regulation of transcription from RNA polymerase II promoter by galactose"/>
    <property type="evidence" value="ECO:0007669"/>
    <property type="project" value="TreeGrafter"/>
</dbReference>
<dbReference type="PANTHER" id="PTHR47424">
    <property type="entry name" value="REGULATORY PROTEIN GAL4"/>
    <property type="match status" value="1"/>
</dbReference>
<keyword evidence="1" id="KW-0805">Transcription regulation</keyword>
<evidence type="ECO:0000259" key="6">
    <source>
        <dbReference type="Pfam" id="PF04082"/>
    </source>
</evidence>
<dbReference type="PANTHER" id="PTHR47424:SF3">
    <property type="entry name" value="REGULATORY PROTEIN GAL4"/>
    <property type="match status" value="1"/>
</dbReference>
<keyword evidence="2" id="KW-0238">DNA-binding</keyword>
<dbReference type="EMBL" id="VMNF01000009">
    <property type="protein sequence ID" value="TXC01188.1"/>
    <property type="molecule type" value="Genomic_DNA"/>
</dbReference>
<name>A0A5C6STC1_FUSOC</name>
<evidence type="ECO:0000256" key="2">
    <source>
        <dbReference type="ARBA" id="ARBA00023125"/>
    </source>
</evidence>
<feature type="compositionally biased region" description="Low complexity" evidence="5">
    <location>
        <begin position="83"/>
        <end position="92"/>
    </location>
</feature>